<comment type="caution">
    <text evidence="2">The sequence shown here is derived from an EMBL/GenBank/DDBJ whole genome shotgun (WGS) entry which is preliminary data.</text>
</comment>
<proteinExistence type="predicted"/>
<feature type="coiled-coil region" evidence="1">
    <location>
        <begin position="78"/>
        <end position="105"/>
    </location>
</feature>
<dbReference type="EMBL" id="PXOF01000125">
    <property type="protein sequence ID" value="RGP63794.1"/>
    <property type="molecule type" value="Genomic_DNA"/>
</dbReference>
<keyword evidence="3" id="KW-1185">Reference proteome</keyword>
<gene>
    <name evidence="2" type="ORF">FSPOR_8401</name>
</gene>
<dbReference type="SUPFAM" id="SSF48264">
    <property type="entry name" value="Cytochrome P450"/>
    <property type="match status" value="1"/>
</dbReference>
<sequence length="145" mass="16963">MVFLTDHENVQQLLNSIFWELGTRMLNDMPYLVAVVYEMLRLYPPVSQLINRVTTGPAVLANETDRGVWRTDAMAFIRERWDDNMKDIKAKYRREQTNFATLETNVALFELVMRIQWTVDPEYLLKLTPASHSRSLELSVANPRT</sequence>
<dbReference type="GO" id="GO:0016705">
    <property type="term" value="F:oxidoreductase activity, acting on paired donors, with incorporation or reduction of molecular oxygen"/>
    <property type="evidence" value="ECO:0007669"/>
    <property type="project" value="InterPro"/>
</dbReference>
<dbReference type="STRING" id="5514.A0A395RUX1"/>
<dbReference type="InterPro" id="IPR036396">
    <property type="entry name" value="Cyt_P450_sf"/>
</dbReference>
<reference evidence="2 3" key="1">
    <citation type="journal article" date="2018" name="PLoS Pathog.">
        <title>Evolution of structural diversity of trichothecenes, a family of toxins produced by plant pathogenic and entomopathogenic fungi.</title>
        <authorList>
            <person name="Proctor R.H."/>
            <person name="McCormick S.P."/>
            <person name="Kim H.S."/>
            <person name="Cardoza R.E."/>
            <person name="Stanley A.M."/>
            <person name="Lindo L."/>
            <person name="Kelly A."/>
            <person name="Brown D.W."/>
            <person name="Lee T."/>
            <person name="Vaughan M.M."/>
            <person name="Alexander N.J."/>
            <person name="Busman M."/>
            <person name="Gutierrez S."/>
        </authorList>
    </citation>
    <scope>NUCLEOTIDE SEQUENCE [LARGE SCALE GENOMIC DNA]</scope>
    <source>
        <strain evidence="2 3">NRRL 3299</strain>
    </source>
</reference>
<evidence type="ECO:0000313" key="3">
    <source>
        <dbReference type="Proteomes" id="UP000266152"/>
    </source>
</evidence>
<dbReference type="Proteomes" id="UP000266152">
    <property type="component" value="Unassembled WGS sequence"/>
</dbReference>
<evidence type="ECO:0000256" key="1">
    <source>
        <dbReference type="SAM" id="Coils"/>
    </source>
</evidence>
<dbReference type="AlphaFoldDB" id="A0A395RUX1"/>
<dbReference type="GO" id="GO:0004497">
    <property type="term" value="F:monooxygenase activity"/>
    <property type="evidence" value="ECO:0007669"/>
    <property type="project" value="InterPro"/>
</dbReference>
<evidence type="ECO:0000313" key="2">
    <source>
        <dbReference type="EMBL" id="RGP63794.1"/>
    </source>
</evidence>
<keyword evidence="1" id="KW-0175">Coiled coil</keyword>
<dbReference type="GO" id="GO:0020037">
    <property type="term" value="F:heme binding"/>
    <property type="evidence" value="ECO:0007669"/>
    <property type="project" value="InterPro"/>
</dbReference>
<dbReference type="GO" id="GO:0005506">
    <property type="term" value="F:iron ion binding"/>
    <property type="evidence" value="ECO:0007669"/>
    <property type="project" value="InterPro"/>
</dbReference>
<dbReference type="Gene3D" id="1.10.630.10">
    <property type="entry name" value="Cytochrome P450"/>
    <property type="match status" value="1"/>
</dbReference>
<name>A0A395RUX1_FUSSP</name>
<protein>
    <submittedName>
        <fullName evidence="2">Sporulation-specific n-formyltyrosine oxidase</fullName>
    </submittedName>
</protein>
<dbReference type="InterPro" id="IPR001128">
    <property type="entry name" value="Cyt_P450"/>
</dbReference>
<organism evidence="2 3">
    <name type="scientific">Fusarium sporotrichioides</name>
    <dbReference type="NCBI Taxonomy" id="5514"/>
    <lineage>
        <taxon>Eukaryota</taxon>
        <taxon>Fungi</taxon>
        <taxon>Dikarya</taxon>
        <taxon>Ascomycota</taxon>
        <taxon>Pezizomycotina</taxon>
        <taxon>Sordariomycetes</taxon>
        <taxon>Hypocreomycetidae</taxon>
        <taxon>Hypocreales</taxon>
        <taxon>Nectriaceae</taxon>
        <taxon>Fusarium</taxon>
    </lineage>
</organism>
<dbReference type="Pfam" id="PF00067">
    <property type="entry name" value="p450"/>
    <property type="match status" value="1"/>
</dbReference>
<accession>A0A395RUX1</accession>